<proteinExistence type="predicted"/>
<gene>
    <name evidence="1" type="ORF">TrLO_g13707</name>
</gene>
<organism evidence="1 2">
    <name type="scientific">Triparma laevis f. longispina</name>
    <dbReference type="NCBI Taxonomy" id="1714387"/>
    <lineage>
        <taxon>Eukaryota</taxon>
        <taxon>Sar</taxon>
        <taxon>Stramenopiles</taxon>
        <taxon>Ochrophyta</taxon>
        <taxon>Bolidophyceae</taxon>
        <taxon>Parmales</taxon>
        <taxon>Triparmaceae</taxon>
        <taxon>Triparma</taxon>
    </lineage>
</organism>
<protein>
    <submittedName>
        <fullName evidence="1">Uncharacterized protein</fullName>
    </submittedName>
</protein>
<reference evidence="2" key="1">
    <citation type="journal article" date="2023" name="Commun. Biol.">
        <title>Genome analysis of Parmales, the sister group of diatoms, reveals the evolutionary specialization of diatoms from phago-mixotrophs to photoautotrophs.</title>
        <authorList>
            <person name="Ban H."/>
            <person name="Sato S."/>
            <person name="Yoshikawa S."/>
            <person name="Yamada K."/>
            <person name="Nakamura Y."/>
            <person name="Ichinomiya M."/>
            <person name="Sato N."/>
            <person name="Blanc-Mathieu R."/>
            <person name="Endo H."/>
            <person name="Kuwata A."/>
            <person name="Ogata H."/>
        </authorList>
    </citation>
    <scope>NUCLEOTIDE SEQUENCE [LARGE SCALE GENOMIC DNA]</scope>
    <source>
        <strain evidence="2">NIES 3700</strain>
    </source>
</reference>
<dbReference type="AlphaFoldDB" id="A0A9W7AEW0"/>
<comment type="caution">
    <text evidence="1">The sequence shown here is derived from an EMBL/GenBank/DDBJ whole genome shotgun (WGS) entry which is preliminary data.</text>
</comment>
<evidence type="ECO:0000313" key="1">
    <source>
        <dbReference type="EMBL" id="GMH68107.1"/>
    </source>
</evidence>
<accession>A0A9W7AEW0</accession>
<dbReference type="Proteomes" id="UP001165122">
    <property type="component" value="Unassembled WGS sequence"/>
</dbReference>
<name>A0A9W7AEW0_9STRA</name>
<dbReference type="EMBL" id="BRXW01000590">
    <property type="protein sequence ID" value="GMH68107.1"/>
    <property type="molecule type" value="Genomic_DNA"/>
</dbReference>
<keyword evidence="2" id="KW-1185">Reference proteome</keyword>
<evidence type="ECO:0000313" key="2">
    <source>
        <dbReference type="Proteomes" id="UP001165122"/>
    </source>
</evidence>
<sequence length="87" mass="9282">MIKEQSVSCLVNKGRDKASAYPKVSSKMLLALGSGPVKIHARPSRVMASFQAKKKLRLQGNVFGVRSAMQIAGCPTLRLAVSSLPAN</sequence>